<proteinExistence type="predicted"/>
<dbReference type="EMBL" id="MN738924">
    <property type="protein sequence ID" value="QHT31692.1"/>
    <property type="molecule type" value="Genomic_DNA"/>
</dbReference>
<accession>A0A6C0ESI3</accession>
<organism evidence="1">
    <name type="scientific">viral metagenome</name>
    <dbReference type="NCBI Taxonomy" id="1070528"/>
    <lineage>
        <taxon>unclassified sequences</taxon>
        <taxon>metagenomes</taxon>
        <taxon>organismal metagenomes</taxon>
    </lineage>
</organism>
<reference evidence="1" key="1">
    <citation type="journal article" date="2020" name="Nature">
        <title>Giant virus diversity and host interactions through global metagenomics.</title>
        <authorList>
            <person name="Schulz F."/>
            <person name="Roux S."/>
            <person name="Paez-Espino D."/>
            <person name="Jungbluth S."/>
            <person name="Walsh D.A."/>
            <person name="Denef V.J."/>
            <person name="McMahon K.D."/>
            <person name="Konstantinidis K.T."/>
            <person name="Eloe-Fadrosh E.A."/>
            <person name="Kyrpides N.C."/>
            <person name="Woyke T."/>
        </authorList>
    </citation>
    <scope>NUCLEOTIDE SEQUENCE</scope>
    <source>
        <strain evidence="1">GVMAG-M-3300009155-48</strain>
    </source>
</reference>
<name>A0A6C0ESI3_9ZZZZ</name>
<dbReference type="AlphaFoldDB" id="A0A6C0ESI3"/>
<sequence>MNTMEEIEEYVEENDYNPPVIFTRYLYILDDVKTSLMLSILNRNRDEALFWAYELYYSGYIEDVFELLTNMYNEFYSVLNPNLGDFFINLKKTQTNSEYMIGTMIYNMIHRKYNISSFVEKYSKTQFNLVYPICNEPDKKFFIILEEKDIQKYKNIDCSEPSTILRTAAQYNSHSYSAKLFENDYIGVEREELLTMYRQDWLYYASFSPIWEERIGQFNGTVDHDKKMICFENEDFEDAFYEKYYYDPDEQPSHVQFKSIGTGAETQWTWNEFYEKYK</sequence>
<protein>
    <submittedName>
        <fullName evidence="1">Uncharacterized protein</fullName>
    </submittedName>
</protein>
<evidence type="ECO:0000313" key="1">
    <source>
        <dbReference type="EMBL" id="QHT31692.1"/>
    </source>
</evidence>